<name>A0A6P4C5Z1_ARADU</name>
<dbReference type="InterPro" id="IPR004242">
    <property type="entry name" value="Transposase_21"/>
</dbReference>
<sequence length="470" mass="54108">MDKGWTSLPGHTEGYQHGVNPFLDFAFSKGYTVWVHHGERISHMDSESDESEVHEGFVDDNHGLLINETFRHVLEGDKDADGPNEDVKKFYNLLEEGKQDLYPGCKKFSTLSFIIRLYLLKTLNGWSNASFTTLLELLKEAIPHLNIPDSFNKIKAMVKDLGLGYNKIHACPNNCVLFRDTYEDDEFCPICEASRYIENAEVDMEVDKLKKKPVPAKVLRHFPLIPRLKKLLLCSKIAKSLRWHEEHRSKDEKLRHPADGQSWKDFDRLHPDFAKESRNIRLGLASDGFNPFRTMSISHSTWPVVLVAYNLPPWCCMKPDYVMMSLLIPGPCSPGKSIDVYIQPLIEELKVLWEVGVETYDASKNQTFQLHAALLWTISDFPAYAMLSGWSTKGKLACPCYNYDTSSCYLEHSRKMCYMDHRKFLAMDHPYRMDKRSFTGDVELRSSPALLDGEQIFEDLKDFENVFGKK</sequence>
<dbReference type="PANTHER" id="PTHR10775:SF190">
    <property type="entry name" value="TNP2-LIKE TRANSPOSON PROTEIN"/>
    <property type="match status" value="1"/>
</dbReference>
<dbReference type="Proteomes" id="UP000515211">
    <property type="component" value="Chromosome 10"/>
</dbReference>
<organism evidence="1 2">
    <name type="scientific">Arachis duranensis</name>
    <name type="common">Wild peanut</name>
    <dbReference type="NCBI Taxonomy" id="130453"/>
    <lineage>
        <taxon>Eukaryota</taxon>
        <taxon>Viridiplantae</taxon>
        <taxon>Streptophyta</taxon>
        <taxon>Embryophyta</taxon>
        <taxon>Tracheophyta</taxon>
        <taxon>Spermatophyta</taxon>
        <taxon>Magnoliopsida</taxon>
        <taxon>eudicotyledons</taxon>
        <taxon>Gunneridae</taxon>
        <taxon>Pentapetalae</taxon>
        <taxon>rosids</taxon>
        <taxon>fabids</taxon>
        <taxon>Fabales</taxon>
        <taxon>Fabaceae</taxon>
        <taxon>Papilionoideae</taxon>
        <taxon>50 kb inversion clade</taxon>
        <taxon>dalbergioids sensu lato</taxon>
        <taxon>Dalbergieae</taxon>
        <taxon>Pterocarpus clade</taxon>
        <taxon>Arachis</taxon>
    </lineage>
</organism>
<protein>
    <submittedName>
        <fullName evidence="2">Uncharacterized protein LOC107469860</fullName>
    </submittedName>
</protein>
<reference evidence="2" key="2">
    <citation type="submission" date="2025-08" db="UniProtKB">
        <authorList>
            <consortium name="RefSeq"/>
        </authorList>
    </citation>
    <scope>IDENTIFICATION</scope>
    <source>
        <tissue evidence="2">Whole plant</tissue>
    </source>
</reference>
<evidence type="ECO:0000313" key="2">
    <source>
        <dbReference type="RefSeq" id="XP_015944728.2"/>
    </source>
</evidence>
<proteinExistence type="predicted"/>
<dbReference type="PANTHER" id="PTHR10775">
    <property type="entry name" value="OS08G0208400 PROTEIN"/>
    <property type="match status" value="1"/>
</dbReference>
<dbReference type="GeneID" id="107469860"/>
<dbReference type="RefSeq" id="XP_015944728.2">
    <property type="nucleotide sequence ID" value="XM_016089242.2"/>
</dbReference>
<keyword evidence="1" id="KW-1185">Reference proteome</keyword>
<dbReference type="Pfam" id="PF02992">
    <property type="entry name" value="Transposase_21"/>
    <property type="match status" value="1"/>
</dbReference>
<evidence type="ECO:0000313" key="1">
    <source>
        <dbReference type="Proteomes" id="UP000515211"/>
    </source>
</evidence>
<accession>A0A6P4C5Z1</accession>
<reference evidence="1" key="1">
    <citation type="journal article" date="2016" name="Nat. Genet.">
        <title>The genome sequences of Arachis duranensis and Arachis ipaensis, the diploid ancestors of cultivated peanut.</title>
        <authorList>
            <person name="Bertioli D.J."/>
            <person name="Cannon S.B."/>
            <person name="Froenicke L."/>
            <person name="Huang G."/>
            <person name="Farmer A.D."/>
            <person name="Cannon E.K."/>
            <person name="Liu X."/>
            <person name="Gao D."/>
            <person name="Clevenger J."/>
            <person name="Dash S."/>
            <person name="Ren L."/>
            <person name="Moretzsohn M.C."/>
            <person name="Shirasawa K."/>
            <person name="Huang W."/>
            <person name="Vidigal B."/>
            <person name="Abernathy B."/>
            <person name="Chu Y."/>
            <person name="Niederhuth C.E."/>
            <person name="Umale P."/>
            <person name="Araujo A.C."/>
            <person name="Kozik A."/>
            <person name="Kim K.D."/>
            <person name="Burow M.D."/>
            <person name="Varshney R.K."/>
            <person name="Wang X."/>
            <person name="Zhang X."/>
            <person name="Barkley N."/>
            <person name="Guimaraes P.M."/>
            <person name="Isobe S."/>
            <person name="Guo B."/>
            <person name="Liao B."/>
            <person name="Stalker H.T."/>
            <person name="Schmitz R.J."/>
            <person name="Scheffler B.E."/>
            <person name="Leal-Bertioli S.C."/>
            <person name="Xun X."/>
            <person name="Jackson S.A."/>
            <person name="Michelmore R."/>
            <person name="Ozias-Akins P."/>
        </authorList>
    </citation>
    <scope>NUCLEOTIDE SEQUENCE [LARGE SCALE GENOMIC DNA]</scope>
    <source>
        <strain evidence="1">cv. V14167</strain>
    </source>
</reference>
<dbReference type="AlphaFoldDB" id="A0A6P4C5Z1"/>
<gene>
    <name evidence="2" type="primary">LOC107469860</name>
</gene>
<dbReference type="KEGG" id="adu:107469860"/>